<organism evidence="5">
    <name type="scientific">Gongylonema pulchrum</name>
    <dbReference type="NCBI Taxonomy" id="637853"/>
    <lineage>
        <taxon>Eukaryota</taxon>
        <taxon>Metazoa</taxon>
        <taxon>Ecdysozoa</taxon>
        <taxon>Nematoda</taxon>
        <taxon>Chromadorea</taxon>
        <taxon>Rhabditida</taxon>
        <taxon>Spirurina</taxon>
        <taxon>Spiruromorpha</taxon>
        <taxon>Spiruroidea</taxon>
        <taxon>Gongylonematidae</taxon>
        <taxon>Gongylonema</taxon>
    </lineage>
</organism>
<evidence type="ECO:0000259" key="4">
    <source>
        <dbReference type="Pfam" id="PF12937"/>
    </source>
</evidence>
<feature type="repeat" description="WD" evidence="3">
    <location>
        <begin position="435"/>
        <end position="474"/>
    </location>
</feature>
<accession>A0A183DWI3</accession>
<proteinExistence type="predicted"/>
<dbReference type="PANTHER" id="PTHR14604">
    <property type="entry name" value="WD40 REPEAT PF20"/>
    <property type="match status" value="1"/>
</dbReference>
<dbReference type="Pfam" id="PF12937">
    <property type="entry name" value="F-box-like"/>
    <property type="match status" value="1"/>
</dbReference>
<evidence type="ECO:0000313" key="5">
    <source>
        <dbReference type="WBParaSite" id="GPUH_0001308801-mRNA-1"/>
    </source>
</evidence>
<dbReference type="InterPro" id="IPR001810">
    <property type="entry name" value="F-box_dom"/>
</dbReference>
<dbReference type="Gene3D" id="2.130.10.10">
    <property type="entry name" value="YVTN repeat-like/Quinoprotein amine dehydrogenase"/>
    <property type="match status" value="2"/>
</dbReference>
<feature type="repeat" description="WD" evidence="3">
    <location>
        <begin position="475"/>
        <end position="514"/>
    </location>
</feature>
<dbReference type="PRINTS" id="PR00320">
    <property type="entry name" value="GPROTEINBRPT"/>
</dbReference>
<dbReference type="AlphaFoldDB" id="A0A183DWI3"/>
<evidence type="ECO:0000256" key="2">
    <source>
        <dbReference type="ARBA" id="ARBA00022737"/>
    </source>
</evidence>
<dbReference type="SUPFAM" id="SSF81383">
    <property type="entry name" value="F-box domain"/>
    <property type="match status" value="1"/>
</dbReference>
<evidence type="ECO:0000256" key="1">
    <source>
        <dbReference type="ARBA" id="ARBA00022574"/>
    </source>
</evidence>
<protein>
    <submittedName>
        <fullName evidence="5">F-box/WD repeat-containing protein 1A</fullName>
    </submittedName>
</protein>
<dbReference type="InterPro" id="IPR050995">
    <property type="entry name" value="WD-F-box_domain-protein"/>
</dbReference>
<dbReference type="PROSITE" id="PS50082">
    <property type="entry name" value="WD_REPEATS_2"/>
    <property type="match status" value="6"/>
</dbReference>
<keyword evidence="2" id="KW-0677">Repeat</keyword>
<dbReference type="Pfam" id="PF00400">
    <property type="entry name" value="WD40"/>
    <property type="match status" value="9"/>
</dbReference>
<dbReference type="InterPro" id="IPR036322">
    <property type="entry name" value="WD40_repeat_dom_sf"/>
</dbReference>
<sequence>LGKYVLSFLDARWLCACERVSHTWQRTISHGKLWRRLIERNAINDPVWKGVIDKRGWRKFLFISKDRAHTLIFKELGYCSSAIEQYRNTQESLEAQHRFYRALYPKIHRDIESLKANWQNGRHVLSRITCHSEPSRGVYCLQYDDDKIISGLRDHTIKIWQRKDLQCSQTLRGHTGSVLCLQYDDRVIISGSSDTSVRRKFLFISKDRAHTLIFKELGYCSSAIEQYRNTQESLEAQHRFYRALYPKIHRDIESLKANWQNGRHVLSRITCHSEPSRGVYCLQYDDDKIISGLRDHTIKIWQRKDLQCSQTLRGHTGSVLCLQYDDRVIISGSSDTSVRVWDVHTGNLLNTLMHHVEAVLHLRFQNGMMVTCSKDRSIAVWDMISPTNITVRRLLVAHRAAVNVVDFDSRYIVSASGDRTIKVWHTDSCEFLRTMTGHRRGIACLQYHDRLVVSGSSDNTIRLWDIEVGACLKVLEGHEQLVRCIRFDSKRIVSGAYDGKIKVWDLQAALNPRSPPDSICLLTLVEHTGRVFRLQFDEFQIVSSSHDDTILVWDFLEPNTEALSLEGAREQIATAAGLENGENHQPVGPNDQQDQRAPAGGTSFFLRIFI</sequence>
<dbReference type="WBParaSite" id="GPUH_0001308801-mRNA-1">
    <property type="protein sequence ID" value="GPUH_0001308801-mRNA-1"/>
    <property type="gene ID" value="GPUH_0001308801"/>
</dbReference>
<feature type="repeat" description="WD" evidence="3">
    <location>
        <begin position="524"/>
        <end position="554"/>
    </location>
</feature>
<dbReference type="InterPro" id="IPR015943">
    <property type="entry name" value="WD40/YVTN_repeat-like_dom_sf"/>
</dbReference>
<feature type="repeat" description="WD" evidence="3">
    <location>
        <begin position="312"/>
        <end position="351"/>
    </location>
</feature>
<name>A0A183DWI3_9BILA</name>
<feature type="domain" description="F-box" evidence="4">
    <location>
        <begin position="5"/>
        <end position="38"/>
    </location>
</feature>
<dbReference type="SUPFAM" id="SSF50978">
    <property type="entry name" value="WD40 repeat-like"/>
    <property type="match status" value="2"/>
</dbReference>
<feature type="repeat" description="WD" evidence="3">
    <location>
        <begin position="395"/>
        <end position="434"/>
    </location>
</feature>
<dbReference type="InterPro" id="IPR019775">
    <property type="entry name" value="WD40_repeat_CS"/>
</dbReference>
<dbReference type="CDD" id="cd00200">
    <property type="entry name" value="WD40"/>
    <property type="match status" value="1"/>
</dbReference>
<dbReference type="PROSITE" id="PS00678">
    <property type="entry name" value="WD_REPEATS_1"/>
    <property type="match status" value="4"/>
</dbReference>
<dbReference type="PANTHER" id="PTHR14604:SF4">
    <property type="entry name" value="F-BOX DOMAIN-CONTAINING PROTEIN"/>
    <property type="match status" value="1"/>
</dbReference>
<keyword evidence="1 3" id="KW-0853">WD repeat</keyword>
<dbReference type="InterPro" id="IPR001680">
    <property type="entry name" value="WD40_rpt"/>
</dbReference>
<dbReference type="InterPro" id="IPR020472">
    <property type="entry name" value="WD40_PAC1"/>
</dbReference>
<dbReference type="Gene3D" id="1.20.1280.50">
    <property type="match status" value="1"/>
</dbReference>
<feature type="repeat" description="WD" evidence="3">
    <location>
        <begin position="352"/>
        <end position="391"/>
    </location>
</feature>
<dbReference type="PROSITE" id="PS50294">
    <property type="entry name" value="WD_REPEATS_REGION"/>
    <property type="match status" value="4"/>
</dbReference>
<dbReference type="SMART" id="SM00320">
    <property type="entry name" value="WD40"/>
    <property type="match status" value="9"/>
</dbReference>
<evidence type="ECO:0000256" key="3">
    <source>
        <dbReference type="PROSITE-ProRule" id="PRU00221"/>
    </source>
</evidence>
<dbReference type="InterPro" id="IPR036047">
    <property type="entry name" value="F-box-like_dom_sf"/>
</dbReference>
<reference evidence="5" key="1">
    <citation type="submission" date="2016-06" db="UniProtKB">
        <authorList>
            <consortium name="WormBaseParasite"/>
        </authorList>
    </citation>
    <scope>IDENTIFICATION</scope>
</reference>